<organism evidence="1 2">
    <name type="scientific">Dreissena polymorpha</name>
    <name type="common">Zebra mussel</name>
    <name type="synonym">Mytilus polymorpha</name>
    <dbReference type="NCBI Taxonomy" id="45954"/>
    <lineage>
        <taxon>Eukaryota</taxon>
        <taxon>Metazoa</taxon>
        <taxon>Spiralia</taxon>
        <taxon>Lophotrochozoa</taxon>
        <taxon>Mollusca</taxon>
        <taxon>Bivalvia</taxon>
        <taxon>Autobranchia</taxon>
        <taxon>Heteroconchia</taxon>
        <taxon>Euheterodonta</taxon>
        <taxon>Imparidentia</taxon>
        <taxon>Neoheterodontei</taxon>
        <taxon>Myida</taxon>
        <taxon>Dreissenoidea</taxon>
        <taxon>Dreissenidae</taxon>
        <taxon>Dreissena</taxon>
    </lineage>
</organism>
<dbReference type="AntiFam" id="ANF00013">
    <property type="entry name" value="tRNA translation"/>
</dbReference>
<comment type="caution">
    <text evidence="1">The sequence shown here is derived from an EMBL/GenBank/DDBJ whole genome shotgun (WGS) entry which is preliminary data.</text>
</comment>
<reference evidence="1" key="1">
    <citation type="journal article" date="2019" name="bioRxiv">
        <title>The Genome of the Zebra Mussel, Dreissena polymorpha: A Resource for Invasive Species Research.</title>
        <authorList>
            <person name="McCartney M.A."/>
            <person name="Auch B."/>
            <person name="Kono T."/>
            <person name="Mallez S."/>
            <person name="Zhang Y."/>
            <person name="Obille A."/>
            <person name="Becker A."/>
            <person name="Abrahante J.E."/>
            <person name="Garbe J."/>
            <person name="Badalamenti J.P."/>
            <person name="Herman A."/>
            <person name="Mangelson H."/>
            <person name="Liachko I."/>
            <person name="Sullivan S."/>
            <person name="Sone E.D."/>
            <person name="Koren S."/>
            <person name="Silverstein K.A.T."/>
            <person name="Beckman K.B."/>
            <person name="Gohl D.M."/>
        </authorList>
    </citation>
    <scope>NUCLEOTIDE SEQUENCE</scope>
    <source>
        <strain evidence="1">Duluth1</strain>
        <tissue evidence="1">Whole animal</tissue>
    </source>
</reference>
<protein>
    <submittedName>
        <fullName evidence="1">Uncharacterized protein</fullName>
    </submittedName>
</protein>
<evidence type="ECO:0000313" key="2">
    <source>
        <dbReference type="Proteomes" id="UP000828390"/>
    </source>
</evidence>
<dbReference type="AlphaFoldDB" id="A0A9D4GML2"/>
<name>A0A9D4GML2_DREPO</name>
<dbReference type="Proteomes" id="UP000828390">
    <property type="component" value="Unassembled WGS sequence"/>
</dbReference>
<sequence length="76" mass="8357">MRNASFKVIDPTERTFSSQATISLASIATDRLGLVDKASASGSGGRRFEPHGERLSKDGCLSWDLIQYGRLVSRER</sequence>
<proteinExistence type="predicted"/>
<evidence type="ECO:0000313" key="1">
    <source>
        <dbReference type="EMBL" id="KAH3819623.1"/>
    </source>
</evidence>
<dbReference type="EMBL" id="JAIWYP010000005">
    <property type="protein sequence ID" value="KAH3819623.1"/>
    <property type="molecule type" value="Genomic_DNA"/>
</dbReference>
<accession>A0A9D4GML2</accession>
<keyword evidence="2" id="KW-1185">Reference proteome</keyword>
<reference evidence="1" key="2">
    <citation type="submission" date="2020-11" db="EMBL/GenBank/DDBJ databases">
        <authorList>
            <person name="McCartney M.A."/>
            <person name="Auch B."/>
            <person name="Kono T."/>
            <person name="Mallez S."/>
            <person name="Becker A."/>
            <person name="Gohl D.M."/>
            <person name="Silverstein K.A.T."/>
            <person name="Koren S."/>
            <person name="Bechman K.B."/>
            <person name="Herman A."/>
            <person name="Abrahante J.E."/>
            <person name="Garbe J."/>
        </authorList>
    </citation>
    <scope>NUCLEOTIDE SEQUENCE</scope>
    <source>
        <strain evidence="1">Duluth1</strain>
        <tissue evidence="1">Whole animal</tissue>
    </source>
</reference>
<gene>
    <name evidence="1" type="ORF">DPMN_121362</name>
</gene>